<dbReference type="PANTHER" id="PTHR23069:SF4">
    <property type="entry name" value="ATPASE FAMILY AAA DOMAIN-CONTAINING PROTEIN 2"/>
    <property type="match status" value="1"/>
</dbReference>
<reference evidence="5 6" key="1">
    <citation type="journal article" date="2019" name="PLoS ONE">
        <title>Genomic analyses reveal an absence of contemporary introgressive admixture between fin whales and blue whales, despite known hybrids.</title>
        <authorList>
            <person name="Westbury M.V."/>
            <person name="Petersen B."/>
            <person name="Lorenzen E.D."/>
        </authorList>
    </citation>
    <scope>NUCLEOTIDE SEQUENCE [LARGE SCALE GENOMIC DNA]</scope>
    <source>
        <strain evidence="5">FinWhale-01</strain>
    </source>
</reference>
<dbReference type="OrthoDB" id="9807699at2759"/>
<name>A0A643CDU6_BALPH</name>
<dbReference type="GO" id="GO:0006334">
    <property type="term" value="P:nucleosome assembly"/>
    <property type="evidence" value="ECO:0007669"/>
    <property type="project" value="TreeGrafter"/>
</dbReference>
<feature type="region of interest" description="Disordered" evidence="4">
    <location>
        <begin position="159"/>
        <end position="282"/>
    </location>
</feature>
<evidence type="ECO:0000313" key="5">
    <source>
        <dbReference type="EMBL" id="KAB0398377.1"/>
    </source>
</evidence>
<keyword evidence="2" id="KW-0547">Nucleotide-binding</keyword>
<keyword evidence="6" id="KW-1185">Reference proteome</keyword>
<dbReference type="GO" id="GO:0045815">
    <property type="term" value="P:transcription initiation-coupled chromatin remodeling"/>
    <property type="evidence" value="ECO:0007669"/>
    <property type="project" value="TreeGrafter"/>
</dbReference>
<comment type="similarity">
    <text evidence="1">Belongs to the AAA ATPase family.</text>
</comment>
<dbReference type="SUPFAM" id="SSF48371">
    <property type="entry name" value="ARM repeat"/>
    <property type="match status" value="1"/>
</dbReference>
<proteinExistence type="inferred from homology"/>
<dbReference type="AlphaFoldDB" id="A0A643CDU6"/>
<feature type="region of interest" description="Disordered" evidence="4">
    <location>
        <begin position="1"/>
        <end position="61"/>
    </location>
</feature>
<accession>A0A643CDU6</accession>
<dbReference type="InterPro" id="IPR045199">
    <property type="entry name" value="ATAD2-like"/>
</dbReference>
<feature type="compositionally biased region" description="Acidic residues" evidence="4">
    <location>
        <begin position="187"/>
        <end position="229"/>
    </location>
</feature>
<feature type="compositionally biased region" description="Basic and acidic residues" evidence="4">
    <location>
        <begin position="31"/>
        <end position="43"/>
    </location>
</feature>
<dbReference type="GO" id="GO:0005524">
    <property type="term" value="F:ATP binding"/>
    <property type="evidence" value="ECO:0007669"/>
    <property type="project" value="UniProtKB-KW"/>
</dbReference>
<dbReference type="PANTHER" id="PTHR23069">
    <property type="entry name" value="AAA DOMAIN-CONTAINING"/>
    <property type="match status" value="1"/>
</dbReference>
<dbReference type="GO" id="GO:0005634">
    <property type="term" value="C:nucleus"/>
    <property type="evidence" value="ECO:0007669"/>
    <property type="project" value="TreeGrafter"/>
</dbReference>
<dbReference type="EMBL" id="SGJD01001761">
    <property type="protein sequence ID" value="KAB0398377.1"/>
    <property type="molecule type" value="Genomic_DNA"/>
</dbReference>
<evidence type="ECO:0000256" key="2">
    <source>
        <dbReference type="ARBA" id="ARBA00022741"/>
    </source>
</evidence>
<evidence type="ECO:0000256" key="3">
    <source>
        <dbReference type="ARBA" id="ARBA00022840"/>
    </source>
</evidence>
<dbReference type="GO" id="GO:0003682">
    <property type="term" value="F:chromatin binding"/>
    <property type="evidence" value="ECO:0007669"/>
    <property type="project" value="TreeGrafter"/>
</dbReference>
<dbReference type="InterPro" id="IPR016024">
    <property type="entry name" value="ARM-type_fold"/>
</dbReference>
<sequence length="300" mass="35201">DGSSVKEVETYHRTRALRSLRKNAQNSSDSSFDKNTEISEKHTNGRHFTRQLARQQADKKKEECKEDKVITVTRSLRTRNIVQKTERLHEENGDVEVRRSCRIRSRYGSMNQSVLFDKLITNTAEAVLQKMDDMKKMRRQRMRELEDLGVFNETEEGNLNMYTRGKQKAIQRTDEETTDNQEGSVESSEEGEDQEEDDGEDEDDDDEDDDEDEDDDDDDDDEDEEDGEEDNQKRYYLRQRKATVYYQAPLEKPRHQRKPNIFYSGPASPTRPRYRLSSAGPRSPYCKRMNRFGSEIVIDL</sequence>
<evidence type="ECO:0000313" key="6">
    <source>
        <dbReference type="Proteomes" id="UP000437017"/>
    </source>
</evidence>
<dbReference type="GO" id="GO:0016887">
    <property type="term" value="F:ATP hydrolysis activity"/>
    <property type="evidence" value="ECO:0007669"/>
    <property type="project" value="TreeGrafter"/>
</dbReference>
<dbReference type="GO" id="GO:0006337">
    <property type="term" value="P:nucleosome disassembly"/>
    <property type="evidence" value="ECO:0007669"/>
    <property type="project" value="TreeGrafter"/>
</dbReference>
<feature type="compositionally biased region" description="Basic and acidic residues" evidence="4">
    <location>
        <begin position="1"/>
        <end position="12"/>
    </location>
</feature>
<keyword evidence="3" id="KW-0067">ATP-binding</keyword>
<comment type="caution">
    <text evidence="5">The sequence shown here is derived from an EMBL/GenBank/DDBJ whole genome shotgun (WGS) entry which is preliminary data.</text>
</comment>
<dbReference type="Proteomes" id="UP000437017">
    <property type="component" value="Unassembled WGS sequence"/>
</dbReference>
<evidence type="ECO:0000256" key="4">
    <source>
        <dbReference type="SAM" id="MobiDB-lite"/>
    </source>
</evidence>
<dbReference type="GO" id="GO:0042393">
    <property type="term" value="F:histone binding"/>
    <property type="evidence" value="ECO:0007669"/>
    <property type="project" value="TreeGrafter"/>
</dbReference>
<evidence type="ECO:0000256" key="1">
    <source>
        <dbReference type="ARBA" id="ARBA00006914"/>
    </source>
</evidence>
<protein>
    <submittedName>
        <fullName evidence="5">Uncharacterized protein</fullName>
    </submittedName>
</protein>
<organism evidence="5 6">
    <name type="scientific">Balaenoptera physalus</name>
    <name type="common">Fin whale</name>
    <name type="synonym">Balaena physalus</name>
    <dbReference type="NCBI Taxonomy" id="9770"/>
    <lineage>
        <taxon>Eukaryota</taxon>
        <taxon>Metazoa</taxon>
        <taxon>Chordata</taxon>
        <taxon>Craniata</taxon>
        <taxon>Vertebrata</taxon>
        <taxon>Euteleostomi</taxon>
        <taxon>Mammalia</taxon>
        <taxon>Eutheria</taxon>
        <taxon>Laurasiatheria</taxon>
        <taxon>Artiodactyla</taxon>
        <taxon>Whippomorpha</taxon>
        <taxon>Cetacea</taxon>
        <taxon>Mysticeti</taxon>
        <taxon>Balaenopteridae</taxon>
        <taxon>Balaenoptera</taxon>
    </lineage>
</organism>
<feature type="non-terminal residue" evidence="5">
    <location>
        <position position="1"/>
    </location>
</feature>
<gene>
    <name evidence="5" type="ORF">E2I00_013682</name>
</gene>